<evidence type="ECO:0000256" key="1">
    <source>
        <dbReference type="SAM" id="MobiDB-lite"/>
    </source>
</evidence>
<feature type="compositionally biased region" description="Polar residues" evidence="1">
    <location>
        <begin position="61"/>
        <end position="82"/>
    </location>
</feature>
<reference evidence="2 3" key="1">
    <citation type="submission" date="2024-01" db="EMBL/GenBank/DDBJ databases">
        <authorList>
            <person name="Waweru B."/>
        </authorList>
    </citation>
    <scope>NUCLEOTIDE SEQUENCE [LARGE SCALE GENOMIC DNA]</scope>
</reference>
<keyword evidence="3" id="KW-1185">Reference proteome</keyword>
<sequence>MSNYSLAIEFQQRAVDAWDSHGPSAQNELMEASRILEQLKTKARDAFTNQLLTEALPMPHSNPSGINSLPDNPLNENQTSTI</sequence>
<gene>
    <name evidence="2" type="ORF">DCAF_LOCUS19099</name>
</gene>
<protein>
    <submittedName>
        <fullName evidence="2">Uncharacterized protein</fullName>
    </submittedName>
</protein>
<feature type="region of interest" description="Disordered" evidence="1">
    <location>
        <begin position="56"/>
        <end position="82"/>
    </location>
</feature>
<comment type="caution">
    <text evidence="2">The sequence shown here is derived from an EMBL/GenBank/DDBJ whole genome shotgun (WGS) entry which is preliminary data.</text>
</comment>
<evidence type="ECO:0000313" key="2">
    <source>
        <dbReference type="EMBL" id="CAK7346423.1"/>
    </source>
</evidence>
<name>A0AAV1S6F9_9ROSI</name>
<evidence type="ECO:0000313" key="3">
    <source>
        <dbReference type="Proteomes" id="UP001314170"/>
    </source>
</evidence>
<proteinExistence type="predicted"/>
<dbReference type="Proteomes" id="UP001314170">
    <property type="component" value="Unassembled WGS sequence"/>
</dbReference>
<organism evidence="2 3">
    <name type="scientific">Dovyalis caffra</name>
    <dbReference type="NCBI Taxonomy" id="77055"/>
    <lineage>
        <taxon>Eukaryota</taxon>
        <taxon>Viridiplantae</taxon>
        <taxon>Streptophyta</taxon>
        <taxon>Embryophyta</taxon>
        <taxon>Tracheophyta</taxon>
        <taxon>Spermatophyta</taxon>
        <taxon>Magnoliopsida</taxon>
        <taxon>eudicotyledons</taxon>
        <taxon>Gunneridae</taxon>
        <taxon>Pentapetalae</taxon>
        <taxon>rosids</taxon>
        <taxon>fabids</taxon>
        <taxon>Malpighiales</taxon>
        <taxon>Salicaceae</taxon>
        <taxon>Flacourtieae</taxon>
        <taxon>Dovyalis</taxon>
    </lineage>
</organism>
<accession>A0AAV1S6F9</accession>
<dbReference type="PANTHER" id="PTHR47459">
    <property type="entry name" value="KINESIN LIGHT CHAIN-RELATED"/>
    <property type="match status" value="1"/>
</dbReference>
<dbReference type="EMBL" id="CAWUPB010001173">
    <property type="protein sequence ID" value="CAK7346423.1"/>
    <property type="molecule type" value="Genomic_DNA"/>
</dbReference>
<dbReference type="PANTHER" id="PTHR47459:SF1">
    <property type="entry name" value="KINESIN LIGHT CHAIN-RELATED"/>
    <property type="match status" value="1"/>
</dbReference>
<dbReference type="AlphaFoldDB" id="A0AAV1S6F9"/>